<dbReference type="RefSeq" id="WP_216796539.1">
    <property type="nucleotide sequence ID" value="NZ_OU343031.1"/>
</dbReference>
<evidence type="ECO:0000256" key="4">
    <source>
        <dbReference type="ARBA" id="ARBA00022840"/>
    </source>
</evidence>
<reference evidence="7" key="1">
    <citation type="submission" date="2021-06" db="EMBL/GenBank/DDBJ databases">
        <authorList>
            <person name="Szabo G."/>
        </authorList>
    </citation>
    <scope>NUCLEOTIDE SEQUENCE</scope>
    <source>
        <strain evidence="7">MYVALT</strain>
    </source>
</reference>
<dbReference type="Proteomes" id="UP000693996">
    <property type="component" value="Chromosome"/>
</dbReference>
<dbReference type="NCBIfam" id="TIGR00017">
    <property type="entry name" value="cmk"/>
    <property type="match status" value="1"/>
</dbReference>
<protein>
    <recommendedName>
        <fullName evidence="5">Cytidylate kinase</fullName>
        <shortName evidence="5">CK</shortName>
        <ecNumber evidence="5">2.7.4.25</ecNumber>
    </recommendedName>
    <alternativeName>
        <fullName evidence="5">Cytidine monophosphate kinase</fullName>
        <shortName evidence="5">CMP kinase</shortName>
    </alternativeName>
</protein>
<dbReference type="EMBL" id="OU343031">
    <property type="protein sequence ID" value="CAG7598145.1"/>
    <property type="molecule type" value="Genomic_DNA"/>
</dbReference>
<evidence type="ECO:0000313" key="7">
    <source>
        <dbReference type="EMBL" id="CAG7598145.1"/>
    </source>
</evidence>
<keyword evidence="2 5" id="KW-0547">Nucleotide-binding</keyword>
<keyword evidence="3 5" id="KW-0418">Kinase</keyword>
<keyword evidence="1 5" id="KW-0808">Transferase</keyword>
<dbReference type="KEGG" id="vtr:MYVALT_G_02420"/>
<evidence type="ECO:0000256" key="2">
    <source>
        <dbReference type="ARBA" id="ARBA00022741"/>
    </source>
</evidence>
<dbReference type="InterPro" id="IPR011994">
    <property type="entry name" value="Cytidylate_kinase_dom"/>
</dbReference>
<evidence type="ECO:0000259" key="6">
    <source>
        <dbReference type="Pfam" id="PF02224"/>
    </source>
</evidence>
<feature type="domain" description="Cytidylate kinase" evidence="6">
    <location>
        <begin position="14"/>
        <end position="221"/>
    </location>
</feature>
<dbReference type="InterPro" id="IPR003136">
    <property type="entry name" value="Cytidylate_kin"/>
</dbReference>
<feature type="binding site" evidence="5">
    <location>
        <begin position="18"/>
        <end position="26"/>
    </location>
    <ligand>
        <name>ATP</name>
        <dbReference type="ChEBI" id="CHEBI:30616"/>
    </ligand>
</feature>
<evidence type="ECO:0000256" key="1">
    <source>
        <dbReference type="ARBA" id="ARBA00022679"/>
    </source>
</evidence>
<comment type="similarity">
    <text evidence="5">Belongs to the cytidylate kinase family. Type 1 subfamily.</text>
</comment>
<gene>
    <name evidence="5 7" type="primary">cmk</name>
    <name evidence="7" type="ORF">MYVALT_G_02420</name>
</gene>
<dbReference type="GO" id="GO:0015949">
    <property type="term" value="P:nucleobase-containing small molecule interconversion"/>
    <property type="evidence" value="ECO:0007669"/>
    <property type="project" value="TreeGrafter"/>
</dbReference>
<keyword evidence="5" id="KW-0963">Cytoplasm</keyword>
<comment type="subcellular location">
    <subcellularLocation>
        <location evidence="5">Cytoplasm</location>
    </subcellularLocation>
</comment>
<dbReference type="HAMAP" id="MF_00238">
    <property type="entry name" value="Cytidyl_kinase_type1"/>
    <property type="match status" value="1"/>
</dbReference>
<dbReference type="Pfam" id="PF02224">
    <property type="entry name" value="Cytidylate_kin"/>
    <property type="match status" value="1"/>
</dbReference>
<keyword evidence="8" id="KW-1185">Reference proteome</keyword>
<name>A0A916JRU3_9BURK</name>
<dbReference type="PANTHER" id="PTHR21299">
    <property type="entry name" value="CYTIDYLATE KINASE/PANTOATE-BETA-ALANINE LIGASE"/>
    <property type="match status" value="1"/>
</dbReference>
<evidence type="ECO:0000256" key="5">
    <source>
        <dbReference type="HAMAP-Rule" id="MF_00238"/>
    </source>
</evidence>
<organism evidence="7 8">
    <name type="scientific">Candidatus Vallotiella hemipterorum</name>
    <dbReference type="NCBI Taxonomy" id="1177213"/>
    <lineage>
        <taxon>Bacteria</taxon>
        <taxon>Pseudomonadati</taxon>
        <taxon>Pseudomonadota</taxon>
        <taxon>Betaproteobacteria</taxon>
        <taxon>Burkholderiales</taxon>
        <taxon>Burkholderiaceae</taxon>
        <taxon>Candidatus Vallotiella</taxon>
    </lineage>
</organism>
<comment type="catalytic activity">
    <reaction evidence="5">
        <text>dCMP + ATP = dCDP + ADP</text>
        <dbReference type="Rhea" id="RHEA:25094"/>
        <dbReference type="ChEBI" id="CHEBI:30616"/>
        <dbReference type="ChEBI" id="CHEBI:57566"/>
        <dbReference type="ChEBI" id="CHEBI:58593"/>
        <dbReference type="ChEBI" id="CHEBI:456216"/>
        <dbReference type="EC" id="2.7.4.25"/>
    </reaction>
</comment>
<dbReference type="AlphaFoldDB" id="A0A916JRU3"/>
<dbReference type="GO" id="GO:0006220">
    <property type="term" value="P:pyrimidine nucleotide metabolic process"/>
    <property type="evidence" value="ECO:0007669"/>
    <property type="project" value="UniProtKB-UniRule"/>
</dbReference>
<evidence type="ECO:0000256" key="3">
    <source>
        <dbReference type="ARBA" id="ARBA00022777"/>
    </source>
</evidence>
<sequence>MKFNRLYYKYVPVIAIDGPTASGKGTIAQLVAAQLGFHVLDSGALYRLVGLAVQRYQVNKNDVSALVSLIHSLHFSFQEGCVQLDGVDVSTGIRHETVSRLASAISVHAPVRRALLARQHAFRKPPGLVADGRDMGTIIFTDAVLKVFLTASAEDRAQRRYKQLIEQGFPAKIETILCDLLERDSSDINRASSPLKPALDARLLDTSVLSISEVVNRILVWYQKNDLHTDVTKNTFS</sequence>
<dbReference type="CDD" id="cd02020">
    <property type="entry name" value="CMPK"/>
    <property type="match status" value="1"/>
</dbReference>
<accession>A0A916JRU3</accession>
<dbReference type="GO" id="GO:0005829">
    <property type="term" value="C:cytosol"/>
    <property type="evidence" value="ECO:0007669"/>
    <property type="project" value="TreeGrafter"/>
</dbReference>
<dbReference type="GO" id="GO:0005524">
    <property type="term" value="F:ATP binding"/>
    <property type="evidence" value="ECO:0007669"/>
    <property type="project" value="UniProtKB-UniRule"/>
</dbReference>
<dbReference type="GO" id="GO:0036431">
    <property type="term" value="F:dCMP kinase activity"/>
    <property type="evidence" value="ECO:0007669"/>
    <property type="project" value="InterPro"/>
</dbReference>
<evidence type="ECO:0000313" key="8">
    <source>
        <dbReference type="Proteomes" id="UP000693996"/>
    </source>
</evidence>
<dbReference type="PANTHER" id="PTHR21299:SF2">
    <property type="entry name" value="CYTIDYLATE KINASE"/>
    <property type="match status" value="1"/>
</dbReference>
<proteinExistence type="inferred from homology"/>
<comment type="catalytic activity">
    <reaction evidence="5">
        <text>CMP + ATP = CDP + ADP</text>
        <dbReference type="Rhea" id="RHEA:11600"/>
        <dbReference type="ChEBI" id="CHEBI:30616"/>
        <dbReference type="ChEBI" id="CHEBI:58069"/>
        <dbReference type="ChEBI" id="CHEBI:60377"/>
        <dbReference type="ChEBI" id="CHEBI:456216"/>
        <dbReference type="EC" id="2.7.4.25"/>
    </reaction>
</comment>
<dbReference type="EC" id="2.7.4.25" evidence="5"/>
<keyword evidence="4 5" id="KW-0067">ATP-binding</keyword>